<reference evidence="2 3" key="1">
    <citation type="submission" date="2019-02" db="EMBL/GenBank/DDBJ databases">
        <title>Planctomycetal bacteria perform biofilm scaping via a novel small molecule.</title>
        <authorList>
            <person name="Jeske O."/>
            <person name="Boedeker C."/>
            <person name="Wiegand S."/>
            <person name="Breitling P."/>
            <person name="Kallscheuer N."/>
            <person name="Jogler M."/>
            <person name="Rohde M."/>
            <person name="Petersen J."/>
            <person name="Medema M.H."/>
            <person name="Surup F."/>
            <person name="Jogler C."/>
        </authorList>
    </citation>
    <scope>NUCLEOTIDE SEQUENCE [LARGE SCALE GENOMIC DNA]</scope>
    <source>
        <strain evidence="2 3">Mal15</strain>
    </source>
</reference>
<organism evidence="2 3">
    <name type="scientific">Stieleria maiorica</name>
    <dbReference type="NCBI Taxonomy" id="2795974"/>
    <lineage>
        <taxon>Bacteria</taxon>
        <taxon>Pseudomonadati</taxon>
        <taxon>Planctomycetota</taxon>
        <taxon>Planctomycetia</taxon>
        <taxon>Pirellulales</taxon>
        <taxon>Pirellulaceae</taxon>
        <taxon>Stieleria</taxon>
    </lineage>
</organism>
<keyword evidence="1" id="KW-0472">Membrane</keyword>
<dbReference type="AlphaFoldDB" id="A0A5B9MKY0"/>
<dbReference type="KEGG" id="smam:Mal15_51660"/>
<keyword evidence="1" id="KW-0812">Transmembrane</keyword>
<evidence type="ECO:0000313" key="3">
    <source>
        <dbReference type="Proteomes" id="UP000321353"/>
    </source>
</evidence>
<proteinExistence type="predicted"/>
<feature type="transmembrane region" description="Helical" evidence="1">
    <location>
        <begin position="39"/>
        <end position="59"/>
    </location>
</feature>
<evidence type="ECO:0000313" key="2">
    <source>
        <dbReference type="EMBL" id="QEG01090.1"/>
    </source>
</evidence>
<dbReference type="Proteomes" id="UP000321353">
    <property type="component" value="Chromosome"/>
</dbReference>
<evidence type="ECO:0008006" key="4">
    <source>
        <dbReference type="Google" id="ProtNLM"/>
    </source>
</evidence>
<sequence>MEILLPKRWRVSRGAAIDEAWFNSLPVTIQRLPAMFRRLRGCGAVWLGMCCLLIAFVSVHDAALVVTNHEVIHEMEQNPIGVWLLDLQDGQVWLFVAVKLVCTALVCAVLITLYKHQRRIGMTVAASLVCFQLSLLCYLTVA</sequence>
<gene>
    <name evidence="2" type="ORF">Mal15_51660</name>
</gene>
<keyword evidence="1" id="KW-1133">Transmembrane helix</keyword>
<evidence type="ECO:0000256" key="1">
    <source>
        <dbReference type="SAM" id="Phobius"/>
    </source>
</evidence>
<name>A0A5B9MKY0_9BACT</name>
<dbReference type="EMBL" id="CP036264">
    <property type="protein sequence ID" value="QEG01090.1"/>
    <property type="molecule type" value="Genomic_DNA"/>
</dbReference>
<protein>
    <recommendedName>
        <fullName evidence="4">DUF5658 domain-containing protein</fullName>
    </recommendedName>
</protein>
<feature type="transmembrane region" description="Helical" evidence="1">
    <location>
        <begin position="92"/>
        <end position="113"/>
    </location>
</feature>
<keyword evidence="3" id="KW-1185">Reference proteome</keyword>
<accession>A0A5B9MKY0</accession>